<proteinExistence type="predicted"/>
<organism evidence="1 2">
    <name type="scientific">Beta vulgaris subsp. vulgaris</name>
    <name type="common">Beet</name>
    <dbReference type="NCBI Taxonomy" id="3555"/>
    <lineage>
        <taxon>Eukaryota</taxon>
        <taxon>Viridiplantae</taxon>
        <taxon>Streptophyta</taxon>
        <taxon>Embryophyta</taxon>
        <taxon>Tracheophyta</taxon>
        <taxon>Spermatophyta</taxon>
        <taxon>Magnoliopsida</taxon>
        <taxon>eudicotyledons</taxon>
        <taxon>Gunneridae</taxon>
        <taxon>Pentapetalae</taxon>
        <taxon>Caryophyllales</taxon>
        <taxon>Chenopodiaceae</taxon>
        <taxon>Betoideae</taxon>
        <taxon>Beta</taxon>
    </lineage>
</organism>
<sequence>MGAATTPPLSVFQCKSNPACSSLGVVKFNLNAAVIGEDEIRLGVVGRNSEGLVVAIAVACR</sequence>
<accession>A0A0J8B7C1</accession>
<gene>
    <name evidence="1" type="ORF">BVRB_7g180570</name>
</gene>
<reference evidence="1 2" key="1">
    <citation type="journal article" date="2014" name="Nature">
        <title>The genome of the recently domesticated crop plant sugar beet (Beta vulgaris).</title>
        <authorList>
            <person name="Dohm J.C."/>
            <person name="Minoche A.E."/>
            <person name="Holtgrawe D."/>
            <person name="Capella-Gutierrez S."/>
            <person name="Zakrzewski F."/>
            <person name="Tafer H."/>
            <person name="Rupp O."/>
            <person name="Sorensen T.R."/>
            <person name="Stracke R."/>
            <person name="Reinhardt R."/>
            <person name="Goesmann A."/>
            <person name="Kraft T."/>
            <person name="Schulz B."/>
            <person name="Stadler P.F."/>
            <person name="Schmidt T."/>
            <person name="Gabaldon T."/>
            <person name="Lehrach H."/>
            <person name="Weisshaar B."/>
            <person name="Himmelbauer H."/>
        </authorList>
    </citation>
    <scope>NUCLEOTIDE SEQUENCE [LARGE SCALE GENOMIC DNA]</scope>
    <source>
        <tissue evidence="1">Taproot</tissue>
    </source>
</reference>
<evidence type="ECO:0000313" key="2">
    <source>
        <dbReference type="Proteomes" id="UP000035740"/>
    </source>
</evidence>
<name>A0A0J8B7C1_BETVV</name>
<dbReference type="Gramene" id="KMS96901">
    <property type="protein sequence ID" value="KMS96901"/>
    <property type="gene ID" value="BVRB_7g180570"/>
</dbReference>
<dbReference type="Proteomes" id="UP000035740">
    <property type="component" value="Unassembled WGS sequence"/>
</dbReference>
<dbReference type="AlphaFoldDB" id="A0A0J8B7C1"/>
<evidence type="ECO:0000313" key="1">
    <source>
        <dbReference type="EMBL" id="KMS96901.1"/>
    </source>
</evidence>
<dbReference type="EMBL" id="KQ090354">
    <property type="protein sequence ID" value="KMS96901.1"/>
    <property type="molecule type" value="Genomic_DNA"/>
</dbReference>
<keyword evidence="2" id="KW-1185">Reference proteome</keyword>
<protein>
    <submittedName>
        <fullName evidence="1">Uncharacterized protein</fullName>
    </submittedName>
</protein>